<feature type="signal peptide" evidence="13">
    <location>
        <begin position="1"/>
        <end position="22"/>
    </location>
</feature>
<keyword evidence="5" id="KW-0479">Metal-binding</keyword>
<evidence type="ECO:0000259" key="14">
    <source>
        <dbReference type="PROSITE" id="PS50089"/>
    </source>
</evidence>
<dbReference type="InterPro" id="IPR003137">
    <property type="entry name" value="PA_domain"/>
</dbReference>
<dbReference type="InterPro" id="IPR051653">
    <property type="entry name" value="E3_ligase_sorting_rcpt"/>
</dbReference>
<dbReference type="Pfam" id="PF02225">
    <property type="entry name" value="PA"/>
    <property type="match status" value="1"/>
</dbReference>
<evidence type="ECO:0000256" key="2">
    <source>
        <dbReference type="ARBA" id="ARBA00004167"/>
    </source>
</evidence>
<reference evidence="15" key="1">
    <citation type="submission" date="2022-07" db="EMBL/GenBank/DDBJ databases">
        <title>Phylogenomic reconstructions and comparative analyses of Kickxellomycotina fungi.</title>
        <authorList>
            <person name="Reynolds N.K."/>
            <person name="Stajich J.E."/>
            <person name="Barry K."/>
            <person name="Grigoriev I.V."/>
            <person name="Crous P."/>
            <person name="Smith M.E."/>
        </authorList>
    </citation>
    <scope>NUCLEOTIDE SEQUENCE</scope>
    <source>
        <strain evidence="15">NBRC 105413</strain>
    </source>
</reference>
<dbReference type="SUPFAM" id="SSF52025">
    <property type="entry name" value="PA domain"/>
    <property type="match status" value="1"/>
</dbReference>
<dbReference type="InterPro" id="IPR011016">
    <property type="entry name" value="Znf_RING-CH"/>
</dbReference>
<evidence type="ECO:0000256" key="11">
    <source>
        <dbReference type="SAM" id="MobiDB-lite"/>
    </source>
</evidence>
<evidence type="ECO:0000256" key="8">
    <source>
        <dbReference type="ARBA" id="ARBA00022989"/>
    </source>
</evidence>
<feature type="transmembrane region" description="Helical" evidence="12">
    <location>
        <begin position="337"/>
        <end position="359"/>
    </location>
</feature>
<feature type="compositionally biased region" description="Acidic residues" evidence="11">
    <location>
        <begin position="156"/>
        <end position="166"/>
    </location>
</feature>
<keyword evidence="13" id="KW-0732">Signal</keyword>
<evidence type="ECO:0000256" key="7">
    <source>
        <dbReference type="ARBA" id="ARBA00022833"/>
    </source>
</evidence>
<keyword evidence="7" id="KW-0862">Zinc</keyword>
<dbReference type="SMART" id="SM00184">
    <property type="entry name" value="RING"/>
    <property type="match status" value="1"/>
</dbReference>
<evidence type="ECO:0000313" key="15">
    <source>
        <dbReference type="EMBL" id="KAJ1647219.1"/>
    </source>
</evidence>
<protein>
    <recommendedName>
        <fullName evidence="3">RING-type E3 ubiquitin transferase</fullName>
        <ecNumber evidence="3">2.3.2.27</ecNumber>
    </recommendedName>
</protein>
<sequence>MRWKKALCVAFACAAAVVVVLGQNEEEQEGIRGLVRAAAAPAAPAAASGGGGNQGHASGGEHQQQQQAHGNANSGKGAQSPDSGKDNKTGKGAAKANDSHDAGQHDKQQTNSKDGHRGSDGNSKKNAATPSSSDKNKDKDKDKEDKKPSKTRKLSEDDDDEDEGDSEAEKEYLKRVKADKDAGKLPGRMKMVVPPRTVHTPLFELDSVVELKWEYDNNVIEVPEKLMISVQLPKDPHDSSAKPVIYDIATNVTGKKKSFFWDTKNDVPEGVGMREGSGYTMFFYDGDIGFRMSDVVPAGYLIKYAMPFAFYISRYERTNDGVPRNYNPNDGMRQTPSLALTATLLLAVSMVVHIIVLFYPCCDQNVKWLVQKTRAAPEWGDLLALQPTLGPFVPVSAVRSSCKCTFPVRWGWPQDFNRKWNWMTCPPGRRAGFASGTIIAESTNTTFEDRAAMFGSRLGDDGLVGKLLIVEDIEPDNIDGCRPLETHMDATASWIVLVERGGCGFVEKVRNMQASGAAAVLVGDPWYDLPITMYASGDTSDVHIPSSFVARSQYNGLRNAARDGGSGALVVKLVRNEYYELPFLDVLFITILSPMLMMGFIYVLYRLRLRQHRLRDLAPADFVSSLPVKTFYHSKYRENEPSECAICLDDFDDEDELRVLPCRHQYHVKCIDRWLTTRKKFCPICKQNVCPVSESSPLLSSRLRSIV</sequence>
<keyword evidence="4 12" id="KW-0812">Transmembrane</keyword>
<evidence type="ECO:0000256" key="4">
    <source>
        <dbReference type="ARBA" id="ARBA00022692"/>
    </source>
</evidence>
<evidence type="ECO:0000256" key="5">
    <source>
        <dbReference type="ARBA" id="ARBA00022723"/>
    </source>
</evidence>
<evidence type="ECO:0000256" key="3">
    <source>
        <dbReference type="ARBA" id="ARBA00012483"/>
    </source>
</evidence>
<dbReference type="EMBL" id="JANBOH010000036">
    <property type="protein sequence ID" value="KAJ1647219.1"/>
    <property type="molecule type" value="Genomic_DNA"/>
</dbReference>
<evidence type="ECO:0000256" key="9">
    <source>
        <dbReference type="ARBA" id="ARBA00023136"/>
    </source>
</evidence>
<dbReference type="Gene3D" id="3.30.40.10">
    <property type="entry name" value="Zinc/RING finger domain, C3HC4 (zinc finger)"/>
    <property type="match status" value="1"/>
</dbReference>
<evidence type="ECO:0000256" key="13">
    <source>
        <dbReference type="SAM" id="SignalP"/>
    </source>
</evidence>
<dbReference type="Gene3D" id="3.50.30.30">
    <property type="match status" value="1"/>
</dbReference>
<dbReference type="FunFam" id="3.30.40.10:FF:000388">
    <property type="entry name" value="Putative RING zinc finger domain superfamily protein"/>
    <property type="match status" value="1"/>
</dbReference>
<feature type="transmembrane region" description="Helical" evidence="12">
    <location>
        <begin position="583"/>
        <end position="605"/>
    </location>
</feature>
<dbReference type="SMART" id="SM00744">
    <property type="entry name" value="RINGv"/>
    <property type="match status" value="1"/>
</dbReference>
<feature type="domain" description="RING-type" evidence="14">
    <location>
        <begin position="644"/>
        <end position="686"/>
    </location>
</feature>
<keyword evidence="8 12" id="KW-1133">Transmembrane helix</keyword>
<feature type="chain" id="PRO_5040943306" description="RING-type E3 ubiquitin transferase" evidence="13">
    <location>
        <begin position="23"/>
        <end position="707"/>
    </location>
</feature>
<evidence type="ECO:0000313" key="16">
    <source>
        <dbReference type="Proteomes" id="UP001145021"/>
    </source>
</evidence>
<evidence type="ECO:0000256" key="12">
    <source>
        <dbReference type="SAM" id="Phobius"/>
    </source>
</evidence>
<dbReference type="GO" id="GO:0016020">
    <property type="term" value="C:membrane"/>
    <property type="evidence" value="ECO:0007669"/>
    <property type="project" value="UniProtKB-SubCell"/>
</dbReference>
<dbReference type="EC" id="2.3.2.27" evidence="3"/>
<feature type="compositionally biased region" description="Basic and acidic residues" evidence="11">
    <location>
        <begin position="167"/>
        <end position="179"/>
    </location>
</feature>
<dbReference type="PANTHER" id="PTHR47168">
    <property type="entry name" value="RING ZINC FINGER DOMAIN SUPERFAMILY PROTEIN-RELATED"/>
    <property type="match status" value="1"/>
</dbReference>
<organism evidence="15 16">
    <name type="scientific">Coemansia asiatica</name>
    <dbReference type="NCBI Taxonomy" id="1052880"/>
    <lineage>
        <taxon>Eukaryota</taxon>
        <taxon>Fungi</taxon>
        <taxon>Fungi incertae sedis</taxon>
        <taxon>Zoopagomycota</taxon>
        <taxon>Kickxellomycotina</taxon>
        <taxon>Kickxellomycetes</taxon>
        <taxon>Kickxellales</taxon>
        <taxon>Kickxellaceae</taxon>
        <taxon>Coemansia</taxon>
    </lineage>
</organism>
<dbReference type="AlphaFoldDB" id="A0A9W7XPR6"/>
<proteinExistence type="predicted"/>
<keyword evidence="9 12" id="KW-0472">Membrane</keyword>
<feature type="compositionally biased region" description="Low complexity" evidence="11">
    <location>
        <begin position="37"/>
        <end position="47"/>
    </location>
</feature>
<feature type="compositionally biased region" description="Basic and acidic residues" evidence="11">
    <location>
        <begin position="97"/>
        <end position="123"/>
    </location>
</feature>
<dbReference type="GO" id="GO:0008270">
    <property type="term" value="F:zinc ion binding"/>
    <property type="evidence" value="ECO:0007669"/>
    <property type="project" value="UniProtKB-KW"/>
</dbReference>
<dbReference type="InterPro" id="IPR046450">
    <property type="entry name" value="PA_dom_sf"/>
</dbReference>
<dbReference type="InterPro" id="IPR013083">
    <property type="entry name" value="Znf_RING/FYVE/PHD"/>
</dbReference>
<accession>A0A9W7XPR6</accession>
<comment type="catalytic activity">
    <reaction evidence="1">
        <text>S-ubiquitinyl-[E2 ubiquitin-conjugating enzyme]-L-cysteine + [acceptor protein]-L-lysine = [E2 ubiquitin-conjugating enzyme]-L-cysteine + N(6)-ubiquitinyl-[acceptor protein]-L-lysine.</text>
        <dbReference type="EC" id="2.3.2.27"/>
    </reaction>
</comment>
<keyword evidence="6 10" id="KW-0863">Zinc-finger</keyword>
<feature type="compositionally biased region" description="Basic and acidic residues" evidence="11">
    <location>
        <begin position="134"/>
        <end position="148"/>
    </location>
</feature>
<name>A0A9W7XPR6_9FUNG</name>
<feature type="region of interest" description="Disordered" evidence="11">
    <location>
        <begin position="37"/>
        <end position="179"/>
    </location>
</feature>
<dbReference type="PROSITE" id="PS50089">
    <property type="entry name" value="ZF_RING_2"/>
    <property type="match status" value="1"/>
</dbReference>
<dbReference type="SUPFAM" id="SSF57850">
    <property type="entry name" value="RING/U-box"/>
    <property type="match status" value="1"/>
</dbReference>
<feature type="compositionally biased region" description="Gly residues" evidence="11">
    <location>
        <begin position="48"/>
        <end position="58"/>
    </location>
</feature>
<dbReference type="PANTHER" id="PTHR47168:SF1">
    <property type="entry name" value="OS02G0798600 PROTEIN"/>
    <property type="match status" value="1"/>
</dbReference>
<dbReference type="Pfam" id="PF23585">
    <property type="entry name" value="DUF7137"/>
    <property type="match status" value="1"/>
</dbReference>
<dbReference type="InterPro" id="IPR001841">
    <property type="entry name" value="Znf_RING"/>
</dbReference>
<dbReference type="Proteomes" id="UP001145021">
    <property type="component" value="Unassembled WGS sequence"/>
</dbReference>
<keyword evidence="16" id="KW-1185">Reference proteome</keyword>
<evidence type="ECO:0000256" key="1">
    <source>
        <dbReference type="ARBA" id="ARBA00000900"/>
    </source>
</evidence>
<comment type="subcellular location">
    <subcellularLocation>
        <location evidence="2">Membrane</location>
        <topology evidence="2">Single-pass membrane protein</topology>
    </subcellularLocation>
</comment>
<feature type="compositionally biased region" description="Low complexity" evidence="11">
    <location>
        <begin position="60"/>
        <end position="75"/>
    </location>
</feature>
<dbReference type="InterPro" id="IPR055561">
    <property type="entry name" value="DUF7137"/>
</dbReference>
<dbReference type="GO" id="GO:0061630">
    <property type="term" value="F:ubiquitin protein ligase activity"/>
    <property type="evidence" value="ECO:0007669"/>
    <property type="project" value="UniProtKB-EC"/>
</dbReference>
<evidence type="ECO:0000256" key="10">
    <source>
        <dbReference type="PROSITE-ProRule" id="PRU00175"/>
    </source>
</evidence>
<evidence type="ECO:0000256" key="6">
    <source>
        <dbReference type="ARBA" id="ARBA00022771"/>
    </source>
</evidence>
<dbReference type="Pfam" id="PF13639">
    <property type="entry name" value="zf-RING_2"/>
    <property type="match status" value="1"/>
</dbReference>
<comment type="caution">
    <text evidence="15">The sequence shown here is derived from an EMBL/GenBank/DDBJ whole genome shotgun (WGS) entry which is preliminary data.</text>
</comment>
<gene>
    <name evidence="15" type="ORF">LPJ64_001404</name>
</gene>